<dbReference type="AlphaFoldDB" id="A0A392V4T5"/>
<comment type="caution">
    <text evidence="2">The sequence shown here is derived from an EMBL/GenBank/DDBJ whole genome shotgun (WGS) entry which is preliminary data.</text>
</comment>
<sequence length="25" mass="2595">YPVSGMVAGSRWESLSEASSPGLAR</sequence>
<protein>
    <submittedName>
        <fullName evidence="2">Uncharacterized protein</fullName>
    </submittedName>
</protein>
<evidence type="ECO:0000313" key="2">
    <source>
        <dbReference type="EMBL" id="MCI82269.1"/>
    </source>
</evidence>
<reference evidence="2 3" key="1">
    <citation type="journal article" date="2018" name="Front. Plant Sci.">
        <title>Red Clover (Trifolium pratense) and Zigzag Clover (T. medium) - A Picture of Genomic Similarities and Differences.</title>
        <authorList>
            <person name="Dluhosova J."/>
            <person name="Istvanek J."/>
            <person name="Nedelnik J."/>
            <person name="Repkova J."/>
        </authorList>
    </citation>
    <scope>NUCLEOTIDE SEQUENCE [LARGE SCALE GENOMIC DNA]</scope>
    <source>
        <strain evidence="3">cv. 10/8</strain>
        <tissue evidence="2">Leaf</tissue>
    </source>
</reference>
<name>A0A392V4T5_9FABA</name>
<organism evidence="2 3">
    <name type="scientific">Trifolium medium</name>
    <dbReference type="NCBI Taxonomy" id="97028"/>
    <lineage>
        <taxon>Eukaryota</taxon>
        <taxon>Viridiplantae</taxon>
        <taxon>Streptophyta</taxon>
        <taxon>Embryophyta</taxon>
        <taxon>Tracheophyta</taxon>
        <taxon>Spermatophyta</taxon>
        <taxon>Magnoliopsida</taxon>
        <taxon>eudicotyledons</taxon>
        <taxon>Gunneridae</taxon>
        <taxon>Pentapetalae</taxon>
        <taxon>rosids</taxon>
        <taxon>fabids</taxon>
        <taxon>Fabales</taxon>
        <taxon>Fabaceae</taxon>
        <taxon>Papilionoideae</taxon>
        <taxon>50 kb inversion clade</taxon>
        <taxon>NPAAA clade</taxon>
        <taxon>Hologalegina</taxon>
        <taxon>IRL clade</taxon>
        <taxon>Trifolieae</taxon>
        <taxon>Trifolium</taxon>
    </lineage>
</organism>
<dbReference type="Proteomes" id="UP000265520">
    <property type="component" value="Unassembled WGS sequence"/>
</dbReference>
<evidence type="ECO:0000313" key="3">
    <source>
        <dbReference type="Proteomes" id="UP000265520"/>
    </source>
</evidence>
<dbReference type="EMBL" id="LXQA011039261">
    <property type="protein sequence ID" value="MCI82269.1"/>
    <property type="molecule type" value="Genomic_DNA"/>
</dbReference>
<keyword evidence="3" id="KW-1185">Reference proteome</keyword>
<feature type="non-terminal residue" evidence="2">
    <location>
        <position position="1"/>
    </location>
</feature>
<feature type="region of interest" description="Disordered" evidence="1">
    <location>
        <begin position="1"/>
        <end position="25"/>
    </location>
</feature>
<accession>A0A392V4T5</accession>
<proteinExistence type="predicted"/>
<evidence type="ECO:0000256" key="1">
    <source>
        <dbReference type="SAM" id="MobiDB-lite"/>
    </source>
</evidence>